<gene>
    <name evidence="2" type="ORF">AWZ03_009221</name>
</gene>
<dbReference type="AlphaFoldDB" id="A0A484B919"/>
<evidence type="ECO:0000313" key="2">
    <source>
        <dbReference type="EMBL" id="TDG44331.1"/>
    </source>
</evidence>
<feature type="compositionally biased region" description="Low complexity" evidence="1">
    <location>
        <begin position="24"/>
        <end position="34"/>
    </location>
</feature>
<comment type="caution">
    <text evidence="2">The sequence shown here is derived from an EMBL/GenBank/DDBJ whole genome shotgun (WGS) entry which is preliminary data.</text>
</comment>
<feature type="compositionally biased region" description="Low complexity" evidence="1">
    <location>
        <begin position="66"/>
        <end position="76"/>
    </location>
</feature>
<sequence>MGAKKPPHCMLVSNSNNSNGYSKQPQPQQQQQQQIAFVHNINAAPLHLFYASTGPNVRSALPTPTQQKQKQQQQQQRCAHRSTLVAFERGTCAVVSSGSDSDSDFSADSNGNS</sequence>
<organism evidence="2 3">
    <name type="scientific">Drosophila navojoa</name>
    <name type="common">Fruit fly</name>
    <dbReference type="NCBI Taxonomy" id="7232"/>
    <lineage>
        <taxon>Eukaryota</taxon>
        <taxon>Metazoa</taxon>
        <taxon>Ecdysozoa</taxon>
        <taxon>Arthropoda</taxon>
        <taxon>Hexapoda</taxon>
        <taxon>Insecta</taxon>
        <taxon>Pterygota</taxon>
        <taxon>Neoptera</taxon>
        <taxon>Endopterygota</taxon>
        <taxon>Diptera</taxon>
        <taxon>Brachycera</taxon>
        <taxon>Muscomorpha</taxon>
        <taxon>Ephydroidea</taxon>
        <taxon>Drosophilidae</taxon>
        <taxon>Drosophila</taxon>
    </lineage>
</organism>
<keyword evidence="3" id="KW-1185">Reference proteome</keyword>
<dbReference type="EMBL" id="LSRL02000108">
    <property type="protein sequence ID" value="TDG44331.1"/>
    <property type="molecule type" value="Genomic_DNA"/>
</dbReference>
<proteinExistence type="predicted"/>
<evidence type="ECO:0000313" key="3">
    <source>
        <dbReference type="Proteomes" id="UP000295192"/>
    </source>
</evidence>
<feature type="region of interest" description="Disordered" evidence="1">
    <location>
        <begin position="54"/>
        <end position="77"/>
    </location>
</feature>
<feature type="region of interest" description="Disordered" evidence="1">
    <location>
        <begin position="1"/>
        <end position="34"/>
    </location>
</feature>
<protein>
    <submittedName>
        <fullName evidence="2">Uncharacterized protein</fullName>
    </submittedName>
</protein>
<feature type="compositionally biased region" description="Polar residues" evidence="1">
    <location>
        <begin position="12"/>
        <end position="23"/>
    </location>
</feature>
<dbReference type="Proteomes" id="UP000295192">
    <property type="component" value="Unassembled WGS sequence"/>
</dbReference>
<evidence type="ECO:0000256" key="1">
    <source>
        <dbReference type="SAM" id="MobiDB-lite"/>
    </source>
</evidence>
<reference evidence="2 3" key="1">
    <citation type="journal article" date="2019" name="J. Hered.">
        <title>An Improved Genome Assembly for Drosophila navojoa, the Basal Species in the mojavensis Cluster.</title>
        <authorList>
            <person name="Vanderlinde T."/>
            <person name="Dupim E.G."/>
            <person name="Nazario-Yepiz N.O."/>
            <person name="Carvalho A.B."/>
        </authorList>
    </citation>
    <scope>NUCLEOTIDE SEQUENCE [LARGE SCALE GENOMIC DNA]</scope>
    <source>
        <strain evidence="2">Navoj_Jal97</strain>
        <tissue evidence="2">Whole organism</tissue>
    </source>
</reference>
<accession>A0A484B919</accession>
<name>A0A484B919_DRONA</name>